<dbReference type="PANTHER" id="PTHR21089:SF9">
    <property type="entry name" value="SHIKIMATE DEHYDROGENASE-LIKE PROTEIN HI_0607"/>
    <property type="match status" value="1"/>
</dbReference>
<dbReference type="AlphaFoldDB" id="A0A2I9CRH3"/>
<protein>
    <submittedName>
        <fullName evidence="2">Shikimate dehydrogenase</fullName>
    </submittedName>
</protein>
<evidence type="ECO:0000313" key="2">
    <source>
        <dbReference type="EMBL" id="GBF04133.1"/>
    </source>
</evidence>
<dbReference type="Proteomes" id="UP000236569">
    <property type="component" value="Unassembled WGS sequence"/>
</dbReference>
<keyword evidence="3" id="KW-1185">Reference proteome</keyword>
<dbReference type="SUPFAM" id="SSF53223">
    <property type="entry name" value="Aminoacid dehydrogenase-like, N-terminal domain"/>
    <property type="match status" value="1"/>
</dbReference>
<dbReference type="GO" id="GO:0004764">
    <property type="term" value="F:shikimate 3-dehydrogenase (NADP+) activity"/>
    <property type="evidence" value="ECO:0007669"/>
    <property type="project" value="InterPro"/>
</dbReference>
<dbReference type="RefSeq" id="WP_103127707.1">
    <property type="nucleotide sequence ID" value="NZ_BFAG01000001.1"/>
</dbReference>
<dbReference type="OrthoDB" id="9792692at2"/>
<dbReference type="GO" id="GO:0005829">
    <property type="term" value="C:cytosol"/>
    <property type="evidence" value="ECO:0007669"/>
    <property type="project" value="TreeGrafter"/>
</dbReference>
<dbReference type="InterPro" id="IPR013708">
    <property type="entry name" value="Shikimate_DH-bd_N"/>
</dbReference>
<feature type="domain" description="Shikimate dehydrogenase substrate binding N-terminal" evidence="1">
    <location>
        <begin position="26"/>
        <end position="93"/>
    </location>
</feature>
<sequence length="275" mass="29111">MPRPISKDTQLCMSLAGRPGNFGTRFHNFLYEELGLDYLYKAFTTSDLGAAIGGVRALGIRGCALSMPFKEACIGFLDELDLSAAVIESVNTIVNTDGWLRGYNTDYIAVASLLRSHAVPPASSSSFVLRGSGGMAKAVAFALRDAGFRDGVILARNQEKGEALARSCGFRWQGELGNLQPSLLINVTPIGMAGGAEADDLAFPPDVVAAAETVFDVVALPPETPLIRLAGAEGKRVITGAEVIALQAAEQFVLYTGVRPSDEQVRRAAEYASAP</sequence>
<dbReference type="InterPro" id="IPR046346">
    <property type="entry name" value="Aminoacid_DH-like_N_sf"/>
</dbReference>
<gene>
    <name evidence="2" type="ORF">DAERI_010305</name>
</gene>
<organism evidence="2 3">
    <name type="scientific">Deinococcus aerius</name>
    <dbReference type="NCBI Taxonomy" id="200253"/>
    <lineage>
        <taxon>Bacteria</taxon>
        <taxon>Thermotogati</taxon>
        <taxon>Deinococcota</taxon>
        <taxon>Deinococci</taxon>
        <taxon>Deinococcales</taxon>
        <taxon>Deinococcaceae</taxon>
        <taxon>Deinococcus</taxon>
    </lineage>
</organism>
<comment type="caution">
    <text evidence="2">The sequence shown here is derived from an EMBL/GenBank/DDBJ whole genome shotgun (WGS) entry which is preliminary data.</text>
</comment>
<dbReference type="GO" id="GO:0019632">
    <property type="term" value="P:shikimate metabolic process"/>
    <property type="evidence" value="ECO:0007669"/>
    <property type="project" value="TreeGrafter"/>
</dbReference>
<evidence type="ECO:0000313" key="3">
    <source>
        <dbReference type="Proteomes" id="UP000236569"/>
    </source>
</evidence>
<dbReference type="PANTHER" id="PTHR21089">
    <property type="entry name" value="SHIKIMATE DEHYDROGENASE"/>
    <property type="match status" value="1"/>
</dbReference>
<reference evidence="3" key="1">
    <citation type="submission" date="2018-01" db="EMBL/GenBank/DDBJ databases">
        <title>Draft Genome Sequence of the Radioresistant Bacterium Deinococcus aerius TR0125, Isolated from the Higher Atmosphere above Japan.</title>
        <authorList>
            <person name="Satoh K."/>
            <person name="Arai H."/>
            <person name="Sanzen T."/>
            <person name="Kawaguchi Y."/>
            <person name="Hayashi H."/>
            <person name="Yokobori S."/>
            <person name="Yamagishi A."/>
            <person name="Oono Y."/>
            <person name="Narumi I."/>
        </authorList>
    </citation>
    <scope>NUCLEOTIDE SEQUENCE [LARGE SCALE GENOMIC DNA]</scope>
    <source>
        <strain evidence="3">TR0125</strain>
    </source>
</reference>
<dbReference type="NCBIfam" id="NF009202">
    <property type="entry name" value="PRK12550.1"/>
    <property type="match status" value="1"/>
</dbReference>
<dbReference type="InterPro" id="IPR036291">
    <property type="entry name" value="NAD(P)-bd_dom_sf"/>
</dbReference>
<proteinExistence type="predicted"/>
<accession>A0A2I9CRH3</accession>
<dbReference type="SUPFAM" id="SSF51735">
    <property type="entry name" value="NAD(P)-binding Rossmann-fold domains"/>
    <property type="match status" value="1"/>
</dbReference>
<dbReference type="GO" id="GO:0050661">
    <property type="term" value="F:NADP binding"/>
    <property type="evidence" value="ECO:0007669"/>
    <property type="project" value="TreeGrafter"/>
</dbReference>
<name>A0A2I9CRH3_9DEIO</name>
<dbReference type="CDD" id="cd01065">
    <property type="entry name" value="NAD_bind_Shikimate_DH"/>
    <property type="match status" value="1"/>
</dbReference>
<dbReference type="Gene3D" id="3.40.50.720">
    <property type="entry name" value="NAD(P)-binding Rossmann-like Domain"/>
    <property type="match status" value="1"/>
</dbReference>
<dbReference type="InterPro" id="IPR022893">
    <property type="entry name" value="Shikimate_DH_fam"/>
</dbReference>
<dbReference type="EMBL" id="BFAG01000001">
    <property type="protein sequence ID" value="GBF04133.1"/>
    <property type="molecule type" value="Genomic_DNA"/>
</dbReference>
<evidence type="ECO:0000259" key="1">
    <source>
        <dbReference type="Pfam" id="PF08501"/>
    </source>
</evidence>
<dbReference type="GO" id="GO:0009423">
    <property type="term" value="P:chorismate biosynthetic process"/>
    <property type="evidence" value="ECO:0007669"/>
    <property type="project" value="TreeGrafter"/>
</dbReference>
<dbReference type="Gene3D" id="3.40.50.10860">
    <property type="entry name" value="Leucine Dehydrogenase, chain A, domain 1"/>
    <property type="match status" value="1"/>
</dbReference>
<dbReference type="Pfam" id="PF08501">
    <property type="entry name" value="Shikimate_dh_N"/>
    <property type="match status" value="1"/>
</dbReference>